<dbReference type="Proteomes" id="UP000007800">
    <property type="component" value="Unassembled WGS sequence"/>
</dbReference>
<dbReference type="SUPFAM" id="SSF55961">
    <property type="entry name" value="Bet v1-like"/>
    <property type="match status" value="1"/>
</dbReference>
<evidence type="ECO:0000313" key="2">
    <source>
        <dbReference type="Proteomes" id="UP000007800"/>
    </source>
</evidence>
<reference evidence="1 2" key="1">
    <citation type="submission" date="2008-07" db="EMBL/GenBank/DDBJ databases">
        <authorList>
            <person name="El-Sayed N."/>
            <person name="Caler E."/>
            <person name="Inman J."/>
            <person name="Amedeo P."/>
            <person name="Hass B."/>
            <person name="Wortman J."/>
        </authorList>
    </citation>
    <scope>NUCLEOTIDE SEQUENCE [LARGE SCALE GENOMIC DNA]</scope>
    <source>
        <strain evidence="2">ATCC 50983 / TXsc</strain>
    </source>
</reference>
<evidence type="ECO:0008006" key="3">
    <source>
        <dbReference type="Google" id="ProtNLM"/>
    </source>
</evidence>
<dbReference type="InParanoid" id="C5KJG2"/>
<sequence length="122" mass="13228">MLKSIELSIIPERRAGTQAVGKIDEVDALSDIDRYGRCDDTMAYQKVVAEDNGCVLKHTAAKSIWPVSTRDYMIMFAVVPLADDGTTAMLSRSARVGEVPEWLGGDSVVLKETPSSIRGLLG</sequence>
<gene>
    <name evidence="1" type="ORF">Pmar_PMAR001340</name>
</gene>
<dbReference type="EMBL" id="GG673606">
    <property type="protein sequence ID" value="EER15296.1"/>
    <property type="molecule type" value="Genomic_DNA"/>
</dbReference>
<dbReference type="GeneID" id="9046025"/>
<dbReference type="RefSeq" id="XP_002783500.1">
    <property type="nucleotide sequence ID" value="XM_002783454.1"/>
</dbReference>
<accession>C5KJG2</accession>
<dbReference type="AlphaFoldDB" id="C5KJG2"/>
<proteinExistence type="predicted"/>
<dbReference type="InterPro" id="IPR023393">
    <property type="entry name" value="START-like_dom_sf"/>
</dbReference>
<dbReference type="OrthoDB" id="10465555at2759"/>
<protein>
    <recommendedName>
        <fullName evidence="3">START domain-containing protein</fullName>
    </recommendedName>
</protein>
<evidence type="ECO:0000313" key="1">
    <source>
        <dbReference type="EMBL" id="EER15296.1"/>
    </source>
</evidence>
<dbReference type="Gene3D" id="3.30.530.20">
    <property type="match status" value="1"/>
</dbReference>
<organism evidence="2">
    <name type="scientific">Perkinsus marinus (strain ATCC 50983 / TXsc)</name>
    <dbReference type="NCBI Taxonomy" id="423536"/>
    <lineage>
        <taxon>Eukaryota</taxon>
        <taxon>Sar</taxon>
        <taxon>Alveolata</taxon>
        <taxon>Perkinsozoa</taxon>
        <taxon>Perkinsea</taxon>
        <taxon>Perkinsida</taxon>
        <taxon>Perkinsidae</taxon>
        <taxon>Perkinsus</taxon>
    </lineage>
</organism>
<name>C5KJG2_PERM5</name>
<keyword evidence="2" id="KW-1185">Reference proteome</keyword>